<proteinExistence type="predicted"/>
<dbReference type="AlphaFoldDB" id="A0A1I2KHK9"/>
<dbReference type="eggNOG" id="COG3595">
    <property type="taxonomic scope" value="Bacteria"/>
</dbReference>
<gene>
    <name evidence="2" type="ORF">SAMN04487885_10610</name>
</gene>
<dbReference type="RefSeq" id="WP_027638935.1">
    <property type="nucleotide sequence ID" value="NZ_BAAACD010000027.1"/>
</dbReference>
<dbReference type="EMBL" id="FOOE01000006">
    <property type="protein sequence ID" value="SFF66512.1"/>
    <property type="molecule type" value="Genomic_DNA"/>
</dbReference>
<reference evidence="2 3" key="1">
    <citation type="submission" date="2016-10" db="EMBL/GenBank/DDBJ databases">
        <authorList>
            <person name="de Groot N.N."/>
        </authorList>
    </citation>
    <scope>NUCLEOTIDE SEQUENCE [LARGE SCALE GENOMIC DNA]</scope>
    <source>
        <strain evidence="2 3">NLAE-zl-G419</strain>
    </source>
</reference>
<sequence length="351" mass="38200">MKDKSNKIFKKIMLILLAVTLICFGSAAIILKSSGFSPSLMFENSSTRHYSLFSPWTWRNFAFNIGNQMDSLGDQIESLVEDNVKNNTTLKDAAEFTDDKSCTITDSTSEINISTVSSELVIAPTDGNEIKAMFYLKGIEGAATLNVDESDSKVDISVKYKNNLNFDMLRSSKLMVYIPMSYNKSLKISTVSGDGNIDLSSLNLNDVSINTTSGDFEIKKLSALTANLSSVSGDMSINESFTGNELKMKSTSGDIDVDSPFGRTEMTTVSGTINFSSYNNIKGSLDAKTTSGEVEISMGDTPFNLEGNTASGDFDIAKKYNANISRKHISISNGNDYSIRVSTVSGDLDMR</sequence>
<protein>
    <submittedName>
        <fullName evidence="2">Putative adhesin</fullName>
    </submittedName>
</protein>
<accession>A0A1I2KHK9</accession>
<organism evidence="2 3">
    <name type="scientific">Clostridium cadaveris</name>
    <dbReference type="NCBI Taxonomy" id="1529"/>
    <lineage>
        <taxon>Bacteria</taxon>
        <taxon>Bacillati</taxon>
        <taxon>Bacillota</taxon>
        <taxon>Clostridia</taxon>
        <taxon>Eubacteriales</taxon>
        <taxon>Clostridiaceae</taxon>
        <taxon>Clostridium</taxon>
    </lineage>
</organism>
<evidence type="ECO:0000313" key="2">
    <source>
        <dbReference type="EMBL" id="SFF66512.1"/>
    </source>
</evidence>
<dbReference type="GeneID" id="90543255"/>
<dbReference type="OrthoDB" id="2240743at2"/>
<evidence type="ECO:0000259" key="1">
    <source>
        <dbReference type="Pfam" id="PF13349"/>
    </source>
</evidence>
<keyword evidence="3" id="KW-1185">Reference proteome</keyword>
<dbReference type="Pfam" id="PF13349">
    <property type="entry name" value="DUF4097"/>
    <property type="match status" value="1"/>
</dbReference>
<dbReference type="InterPro" id="IPR025164">
    <property type="entry name" value="Toastrack_DUF4097"/>
</dbReference>
<dbReference type="Proteomes" id="UP000182135">
    <property type="component" value="Unassembled WGS sequence"/>
</dbReference>
<name>A0A1I2KHK9_9CLOT</name>
<dbReference type="STRING" id="1529.SAMN04487885_10610"/>
<feature type="domain" description="DUF4097" evidence="1">
    <location>
        <begin position="109"/>
        <end position="349"/>
    </location>
</feature>
<evidence type="ECO:0000313" key="3">
    <source>
        <dbReference type="Proteomes" id="UP000182135"/>
    </source>
</evidence>